<dbReference type="EMBL" id="JBHRVA010000002">
    <property type="protein sequence ID" value="MFC3301235.1"/>
    <property type="molecule type" value="Genomic_DNA"/>
</dbReference>
<comment type="caution">
    <text evidence="2">The sequence shown here is derived from an EMBL/GenBank/DDBJ whole genome shotgun (WGS) entry which is preliminary data.</text>
</comment>
<reference evidence="3" key="1">
    <citation type="journal article" date="2019" name="Int. J. Syst. Evol. Microbiol.">
        <title>The Global Catalogue of Microorganisms (GCM) 10K type strain sequencing project: providing services to taxonomists for standard genome sequencing and annotation.</title>
        <authorList>
            <consortium name="The Broad Institute Genomics Platform"/>
            <consortium name="The Broad Institute Genome Sequencing Center for Infectious Disease"/>
            <person name="Wu L."/>
            <person name="Ma J."/>
        </authorList>
    </citation>
    <scope>NUCLEOTIDE SEQUENCE [LARGE SCALE GENOMIC DNA]</scope>
    <source>
        <strain evidence="3">KCTC 22245</strain>
    </source>
</reference>
<sequence length="70" mass="7720">MRALSNILVFIGTVGLMFLVSHNFYQLLAESEGAASFLSEAWWSQNGLFYASFAVLLLVGIIGVLRPRRG</sequence>
<gene>
    <name evidence="2" type="ORF">ACFONP_00635</name>
</gene>
<accession>A0ABV7M7C8</accession>
<evidence type="ECO:0000313" key="3">
    <source>
        <dbReference type="Proteomes" id="UP001595607"/>
    </source>
</evidence>
<evidence type="ECO:0008006" key="4">
    <source>
        <dbReference type="Google" id="ProtNLM"/>
    </source>
</evidence>
<keyword evidence="1" id="KW-0472">Membrane</keyword>
<dbReference type="Proteomes" id="UP001595607">
    <property type="component" value="Unassembled WGS sequence"/>
</dbReference>
<keyword evidence="3" id="KW-1185">Reference proteome</keyword>
<evidence type="ECO:0000256" key="1">
    <source>
        <dbReference type="SAM" id="Phobius"/>
    </source>
</evidence>
<evidence type="ECO:0000313" key="2">
    <source>
        <dbReference type="EMBL" id="MFC3301235.1"/>
    </source>
</evidence>
<protein>
    <recommendedName>
        <fullName evidence="4">DUF3995 domain-containing protein</fullName>
    </recommendedName>
</protein>
<feature type="transmembrane region" description="Helical" evidence="1">
    <location>
        <begin position="48"/>
        <end position="65"/>
    </location>
</feature>
<keyword evidence="1" id="KW-1133">Transmembrane helix</keyword>
<dbReference type="RefSeq" id="WP_189571811.1">
    <property type="nucleotide sequence ID" value="NZ_BMXU01000001.1"/>
</dbReference>
<keyword evidence="1" id="KW-0812">Transmembrane</keyword>
<feature type="transmembrane region" description="Helical" evidence="1">
    <location>
        <begin position="7"/>
        <end position="28"/>
    </location>
</feature>
<name>A0ABV7M7C8_9PROT</name>
<proteinExistence type="predicted"/>
<organism evidence="2 3">
    <name type="scientific">Parvularcula lutaonensis</name>
    <dbReference type="NCBI Taxonomy" id="491923"/>
    <lineage>
        <taxon>Bacteria</taxon>
        <taxon>Pseudomonadati</taxon>
        <taxon>Pseudomonadota</taxon>
        <taxon>Alphaproteobacteria</taxon>
        <taxon>Parvularculales</taxon>
        <taxon>Parvularculaceae</taxon>
        <taxon>Parvularcula</taxon>
    </lineage>
</organism>